<dbReference type="Proteomes" id="UP000295573">
    <property type="component" value="Unassembled WGS sequence"/>
</dbReference>
<name>A0A4R2IRH3_9ACTN</name>
<dbReference type="AlphaFoldDB" id="A0A4R2IRH3"/>
<dbReference type="EMBL" id="SLWR01000006">
    <property type="protein sequence ID" value="TCO46996.1"/>
    <property type="molecule type" value="Genomic_DNA"/>
</dbReference>
<evidence type="ECO:0000313" key="2">
    <source>
        <dbReference type="Proteomes" id="UP000295573"/>
    </source>
</evidence>
<keyword evidence="2" id="KW-1185">Reference proteome</keyword>
<accession>A0A4R2IRH3</accession>
<dbReference type="OrthoDB" id="3827560at2"/>
<reference evidence="1 2" key="1">
    <citation type="journal article" date="2015" name="Stand. Genomic Sci.">
        <title>Genomic Encyclopedia of Bacterial and Archaeal Type Strains, Phase III: the genomes of soil and plant-associated and newly described type strains.</title>
        <authorList>
            <person name="Whitman W.B."/>
            <person name="Woyke T."/>
            <person name="Klenk H.P."/>
            <person name="Zhou Y."/>
            <person name="Lilburn T.G."/>
            <person name="Beck B.J."/>
            <person name="De Vos P."/>
            <person name="Vandamme P."/>
            <person name="Eisen J.A."/>
            <person name="Garrity G."/>
            <person name="Hugenholtz P."/>
            <person name="Kyrpides N.C."/>
        </authorList>
    </citation>
    <scope>NUCLEOTIDE SEQUENCE [LARGE SCALE GENOMIC DNA]</scope>
    <source>
        <strain evidence="1 2">VKM Ac-2541</strain>
    </source>
</reference>
<dbReference type="RefSeq" id="WP_132150274.1">
    <property type="nucleotide sequence ID" value="NZ_SLWR01000006.1"/>
</dbReference>
<sequence length="129" mass="14156">MAQRETLLRVQRDDGCIFTLTLTLDPEGGERGITFTEFYDYGPLGDDPGREYGYSVHAPYDALDALADFYAKDAAGSAADRLVEALQTLVREGVLGDRLALKGNQHRVLEGFELAGVAPTTSVWSWIND</sequence>
<organism evidence="1 2">
    <name type="scientific">Kribbella antiqua</name>
    <dbReference type="NCBI Taxonomy" id="2512217"/>
    <lineage>
        <taxon>Bacteria</taxon>
        <taxon>Bacillati</taxon>
        <taxon>Actinomycetota</taxon>
        <taxon>Actinomycetes</taxon>
        <taxon>Propionibacteriales</taxon>
        <taxon>Kribbellaceae</taxon>
        <taxon>Kribbella</taxon>
    </lineage>
</organism>
<proteinExistence type="predicted"/>
<gene>
    <name evidence="1" type="ORF">EV646_106235</name>
</gene>
<evidence type="ECO:0000313" key="1">
    <source>
        <dbReference type="EMBL" id="TCO46996.1"/>
    </source>
</evidence>
<protein>
    <submittedName>
        <fullName evidence="1">Uncharacterized protein</fullName>
    </submittedName>
</protein>
<comment type="caution">
    <text evidence="1">The sequence shown here is derived from an EMBL/GenBank/DDBJ whole genome shotgun (WGS) entry which is preliminary data.</text>
</comment>